<evidence type="ECO:0000256" key="1">
    <source>
        <dbReference type="ARBA" id="ARBA00022737"/>
    </source>
</evidence>
<dbReference type="GO" id="GO:0000030">
    <property type="term" value="F:mannosyltransferase activity"/>
    <property type="evidence" value="ECO:0007669"/>
    <property type="project" value="TreeGrafter"/>
</dbReference>
<proteinExistence type="predicted"/>
<dbReference type="PANTHER" id="PTHR44216">
    <property type="entry name" value="PROTEIN O-MANNOSYL-TRANSFERASE TMTC2"/>
    <property type="match status" value="1"/>
</dbReference>
<dbReference type="EMBL" id="CAJOBZ010000032">
    <property type="protein sequence ID" value="CAF4893214.1"/>
    <property type="molecule type" value="Genomic_DNA"/>
</dbReference>
<comment type="caution">
    <text evidence="6">The sequence shown here is derived from an EMBL/GenBank/DDBJ whole genome shotgun (WGS) entry which is preliminary data.</text>
</comment>
<dbReference type="Pfam" id="PF08409">
    <property type="entry name" value="TMTC_DUF1736"/>
    <property type="match status" value="1"/>
</dbReference>
<reference evidence="6" key="1">
    <citation type="submission" date="2021-02" db="EMBL/GenBank/DDBJ databases">
        <authorList>
            <person name="Steward A R."/>
        </authorList>
    </citation>
    <scope>NUCLEOTIDE SEQUENCE</scope>
</reference>
<dbReference type="Proteomes" id="UP000663880">
    <property type="component" value="Unassembled WGS sequence"/>
</dbReference>
<feature type="domain" description="DUF1736" evidence="5">
    <location>
        <begin position="66"/>
        <end position="127"/>
    </location>
</feature>
<sequence>MLQSFSLWYGNWLMLREILEKSCVKRLTINIGGGASALLAQVGSHYYTGDCESPELPRDSPRPTTPPPVTSPFFTRFYTFTYLPVFNFFLLLYPFQLSFDWSMDAIPKITSIFDARNISSLIVYAAISKVSWKVLTSEIKRQQEKKERFYKKQKNKQKWNNNCKHFSRRQYCSERKSNMPQKENASSKRSLCPCNGCKHSLTEEHTNVCRTVNNNNIMMHNSCVCPTGFGKAKSQSQHKHTYRSPQIAMLLFTAFMVLPFVPASNILFYVGFVVAERVLYIPSVGFCLLLGLGAGALTRTWRRNELRSRIFMFTLLVTLCAMCGATLRRNLDWRDEESLFRSALHINPPKGKIIVSF</sequence>
<gene>
    <name evidence="6" type="ORF">PMACD_LOCUS10651</name>
</gene>
<feature type="transmembrane region" description="Helical" evidence="4">
    <location>
        <begin position="310"/>
        <end position="327"/>
    </location>
</feature>
<evidence type="ECO:0000259" key="5">
    <source>
        <dbReference type="Pfam" id="PF08409"/>
    </source>
</evidence>
<keyword evidence="7" id="KW-1185">Reference proteome</keyword>
<protein>
    <recommendedName>
        <fullName evidence="5">DUF1736 domain-containing protein</fullName>
    </recommendedName>
</protein>
<dbReference type="PANTHER" id="PTHR44216:SF3">
    <property type="entry name" value="PROTEIN O-MANNOSYL-TRANSFERASE TMTC2"/>
    <property type="match status" value="1"/>
</dbReference>
<dbReference type="GO" id="GO:0005789">
    <property type="term" value="C:endoplasmic reticulum membrane"/>
    <property type="evidence" value="ECO:0007669"/>
    <property type="project" value="TreeGrafter"/>
</dbReference>
<keyword evidence="4" id="KW-0812">Transmembrane</keyword>
<dbReference type="AlphaFoldDB" id="A0A821UQB4"/>
<feature type="transmembrane region" description="Helical" evidence="4">
    <location>
        <begin position="73"/>
        <end position="93"/>
    </location>
</feature>
<name>A0A821UQB4_9NEOP</name>
<feature type="transmembrane region" description="Helical" evidence="4">
    <location>
        <begin position="247"/>
        <end position="272"/>
    </location>
</feature>
<dbReference type="GO" id="GO:0035269">
    <property type="term" value="P:protein O-linked glycosylation via mannose"/>
    <property type="evidence" value="ECO:0007669"/>
    <property type="project" value="TreeGrafter"/>
</dbReference>
<organism evidence="6 7">
    <name type="scientific">Pieris macdunnoughi</name>
    <dbReference type="NCBI Taxonomy" id="345717"/>
    <lineage>
        <taxon>Eukaryota</taxon>
        <taxon>Metazoa</taxon>
        <taxon>Ecdysozoa</taxon>
        <taxon>Arthropoda</taxon>
        <taxon>Hexapoda</taxon>
        <taxon>Insecta</taxon>
        <taxon>Pterygota</taxon>
        <taxon>Neoptera</taxon>
        <taxon>Endopterygota</taxon>
        <taxon>Lepidoptera</taxon>
        <taxon>Glossata</taxon>
        <taxon>Ditrysia</taxon>
        <taxon>Papilionoidea</taxon>
        <taxon>Pieridae</taxon>
        <taxon>Pierinae</taxon>
        <taxon>Pieris</taxon>
    </lineage>
</organism>
<evidence type="ECO:0000313" key="6">
    <source>
        <dbReference type="EMBL" id="CAF4893214.1"/>
    </source>
</evidence>
<evidence type="ECO:0000256" key="3">
    <source>
        <dbReference type="ARBA" id="ARBA00023136"/>
    </source>
</evidence>
<dbReference type="OrthoDB" id="19588at2759"/>
<dbReference type="InterPro" id="IPR052384">
    <property type="entry name" value="TMTC_O-mannosyltransferase"/>
</dbReference>
<keyword evidence="3 4" id="KW-0472">Membrane</keyword>
<accession>A0A821UQB4</accession>
<evidence type="ECO:0000256" key="2">
    <source>
        <dbReference type="ARBA" id="ARBA00022803"/>
    </source>
</evidence>
<feature type="transmembrane region" description="Helical" evidence="4">
    <location>
        <begin position="278"/>
        <end position="298"/>
    </location>
</feature>
<evidence type="ECO:0000256" key="4">
    <source>
        <dbReference type="SAM" id="Phobius"/>
    </source>
</evidence>
<keyword evidence="1" id="KW-0677">Repeat</keyword>
<dbReference type="InterPro" id="IPR013618">
    <property type="entry name" value="TMTC_DUF1736"/>
</dbReference>
<keyword evidence="4" id="KW-1133">Transmembrane helix</keyword>
<evidence type="ECO:0000313" key="7">
    <source>
        <dbReference type="Proteomes" id="UP000663880"/>
    </source>
</evidence>
<keyword evidence="2" id="KW-0802">TPR repeat</keyword>